<evidence type="ECO:0000259" key="9">
    <source>
        <dbReference type="Pfam" id="PF19272"/>
    </source>
</evidence>
<dbReference type="InterPro" id="IPR041805">
    <property type="entry name" value="ASMase/PPN1_MPP"/>
</dbReference>
<keyword evidence="7" id="KW-0325">Glycoprotein</keyword>
<dbReference type="InterPro" id="IPR045473">
    <property type="entry name" value="ASM_C"/>
</dbReference>
<evidence type="ECO:0000256" key="5">
    <source>
        <dbReference type="ARBA" id="ARBA00022801"/>
    </source>
</evidence>
<feature type="signal peptide" evidence="8">
    <location>
        <begin position="1"/>
        <end position="18"/>
    </location>
</feature>
<evidence type="ECO:0000256" key="1">
    <source>
        <dbReference type="ARBA" id="ARBA00001947"/>
    </source>
</evidence>
<dbReference type="CDD" id="cd00842">
    <property type="entry name" value="MPP_ASMase"/>
    <property type="match status" value="1"/>
</dbReference>
<dbReference type="GO" id="GO:0005615">
    <property type="term" value="C:extracellular space"/>
    <property type="evidence" value="ECO:0007669"/>
    <property type="project" value="TreeGrafter"/>
</dbReference>
<keyword evidence="6" id="KW-0862">Zinc</keyword>
<evidence type="ECO:0000256" key="2">
    <source>
        <dbReference type="ARBA" id="ARBA00008234"/>
    </source>
</evidence>
<evidence type="ECO:0000313" key="10">
    <source>
        <dbReference type="EMBL" id="KAK5650055.1"/>
    </source>
</evidence>
<dbReference type="PANTHER" id="PTHR10340">
    <property type="entry name" value="SPHINGOMYELIN PHOSPHODIESTERASE"/>
    <property type="match status" value="1"/>
</dbReference>
<comment type="caution">
    <text evidence="10">The sequence shown here is derived from an EMBL/GenBank/DDBJ whole genome shotgun (WGS) entry which is preliminary data.</text>
</comment>
<keyword evidence="11" id="KW-1185">Reference proteome</keyword>
<accession>A0AAN7VM01</accession>
<comment type="similarity">
    <text evidence="2">Belongs to the acid sphingomyelinase family.</text>
</comment>
<keyword evidence="4 8" id="KW-0732">Signal</keyword>
<dbReference type="Proteomes" id="UP001329430">
    <property type="component" value="Chromosome 1"/>
</dbReference>
<evidence type="ECO:0000256" key="6">
    <source>
        <dbReference type="ARBA" id="ARBA00022833"/>
    </source>
</evidence>
<feature type="domain" description="Sphingomyelin phosphodiesterase C-terminal" evidence="9">
    <location>
        <begin position="291"/>
        <end position="432"/>
    </location>
</feature>
<protein>
    <recommendedName>
        <fullName evidence="9">Sphingomyelin phosphodiesterase C-terminal domain-containing protein</fullName>
    </recommendedName>
</protein>
<sequence>MWVFQVLVVFGIATVGKASYEKIGYFWHITDFHYDPRFSVRGDTKKGCWQSEYEGVSRAAWRPAGRFGDFSCDAPWELIESAAKSMMSRHSDNVEFVLWTGDALSHAFSHPAKRIQERKQVQLLQNLTDLLGKTFSSQFVFPALGHDDPMPRKELGRMWSRWLPTDSMNTFETGGYYMIERKTLKLQIIVLNTNLMRRDDSDDDAGRQWDWLNKVLHKCQLHKETVYIVGHMPPGSDERQRGSLAFAYTDYHNRRYIQLVRKYSDIIVGQFFGHLHSDSFRIIYNEGRAVSWAMLAPSVTPRRTTDGPNNPGIRLYKFDKDTGQVFDYTQYYLDLSSANKKGEAEWAVEYNFSSYYGITNITPLSLHNLAEKLTQYIPSDNPTFTRYYRANSVRIHNESQIHLCDLSCAHNHYCAITRIDYREHEDCLKTAASALASSAVTKINTNHIFVFLTNILRCIL</sequence>
<dbReference type="EMBL" id="JAVRBK010000001">
    <property type="protein sequence ID" value="KAK5650055.1"/>
    <property type="molecule type" value="Genomic_DNA"/>
</dbReference>
<evidence type="ECO:0000313" key="11">
    <source>
        <dbReference type="Proteomes" id="UP001329430"/>
    </source>
</evidence>
<dbReference type="Gene3D" id="3.60.21.10">
    <property type="match status" value="1"/>
</dbReference>
<keyword evidence="5" id="KW-0378">Hydrolase</keyword>
<dbReference type="AlphaFoldDB" id="A0AAN7VM01"/>
<dbReference type="GO" id="GO:0008081">
    <property type="term" value="F:phosphoric diester hydrolase activity"/>
    <property type="evidence" value="ECO:0007669"/>
    <property type="project" value="TreeGrafter"/>
</dbReference>
<organism evidence="10 11">
    <name type="scientific">Pyrocoelia pectoralis</name>
    <dbReference type="NCBI Taxonomy" id="417401"/>
    <lineage>
        <taxon>Eukaryota</taxon>
        <taxon>Metazoa</taxon>
        <taxon>Ecdysozoa</taxon>
        <taxon>Arthropoda</taxon>
        <taxon>Hexapoda</taxon>
        <taxon>Insecta</taxon>
        <taxon>Pterygota</taxon>
        <taxon>Neoptera</taxon>
        <taxon>Endopterygota</taxon>
        <taxon>Coleoptera</taxon>
        <taxon>Polyphaga</taxon>
        <taxon>Elateriformia</taxon>
        <taxon>Elateroidea</taxon>
        <taxon>Lampyridae</taxon>
        <taxon>Lampyrinae</taxon>
        <taxon>Pyrocoelia</taxon>
    </lineage>
</organism>
<name>A0AAN7VM01_9COLE</name>
<dbReference type="SUPFAM" id="SSF56300">
    <property type="entry name" value="Metallo-dependent phosphatases"/>
    <property type="match status" value="1"/>
</dbReference>
<dbReference type="GO" id="GO:0046872">
    <property type="term" value="F:metal ion binding"/>
    <property type="evidence" value="ECO:0007669"/>
    <property type="project" value="UniProtKB-KW"/>
</dbReference>
<dbReference type="PANTHER" id="PTHR10340:SF57">
    <property type="entry name" value="METALLOPHOS DOMAIN-CONTAINING PROTEIN"/>
    <property type="match status" value="1"/>
</dbReference>
<evidence type="ECO:0000256" key="8">
    <source>
        <dbReference type="SAM" id="SignalP"/>
    </source>
</evidence>
<evidence type="ECO:0000256" key="3">
    <source>
        <dbReference type="ARBA" id="ARBA00022723"/>
    </source>
</evidence>
<proteinExistence type="inferred from homology"/>
<reference evidence="10 11" key="1">
    <citation type="journal article" date="2024" name="Insects">
        <title>An Improved Chromosome-Level Genome Assembly of the Firefly Pyrocoelia pectoralis.</title>
        <authorList>
            <person name="Fu X."/>
            <person name="Meyer-Rochow V.B."/>
            <person name="Ballantyne L."/>
            <person name="Zhu X."/>
        </authorList>
    </citation>
    <scope>NUCLEOTIDE SEQUENCE [LARGE SCALE GENOMIC DNA]</scope>
    <source>
        <strain evidence="10">XCY_ONT2</strain>
    </source>
</reference>
<feature type="chain" id="PRO_5042916591" description="Sphingomyelin phosphodiesterase C-terminal domain-containing protein" evidence="8">
    <location>
        <begin position="19"/>
        <end position="460"/>
    </location>
</feature>
<gene>
    <name evidence="10" type="ORF">RI129_001084</name>
</gene>
<evidence type="ECO:0000256" key="4">
    <source>
        <dbReference type="ARBA" id="ARBA00022729"/>
    </source>
</evidence>
<keyword evidence="3" id="KW-0479">Metal-binding</keyword>
<dbReference type="InterPro" id="IPR029052">
    <property type="entry name" value="Metallo-depent_PP-like"/>
</dbReference>
<dbReference type="Pfam" id="PF19272">
    <property type="entry name" value="ASMase_C"/>
    <property type="match status" value="1"/>
</dbReference>
<comment type="cofactor">
    <cofactor evidence="1">
        <name>Zn(2+)</name>
        <dbReference type="ChEBI" id="CHEBI:29105"/>
    </cofactor>
</comment>
<evidence type="ECO:0000256" key="7">
    <source>
        <dbReference type="ARBA" id="ARBA00023180"/>
    </source>
</evidence>